<dbReference type="Proteomes" id="UP000002431">
    <property type="component" value="Chromosome"/>
</dbReference>
<feature type="compositionally biased region" description="Low complexity" evidence="1">
    <location>
        <begin position="211"/>
        <end position="231"/>
    </location>
</feature>
<evidence type="ECO:0000313" key="5">
    <source>
        <dbReference type="Proteomes" id="UP000002431"/>
    </source>
</evidence>
<dbReference type="KEGG" id="dge:Dgeo_0597"/>
<evidence type="ECO:0000256" key="2">
    <source>
        <dbReference type="SAM" id="Phobius"/>
    </source>
</evidence>
<dbReference type="EMBL" id="CP000359">
    <property type="protein sequence ID" value="ABF44899.1"/>
    <property type="molecule type" value="Genomic_DNA"/>
</dbReference>
<proteinExistence type="predicted"/>
<keyword evidence="2" id="KW-0472">Membrane</keyword>
<evidence type="ECO:0000313" key="4">
    <source>
        <dbReference type="EMBL" id="ABF44899.1"/>
    </source>
</evidence>
<keyword evidence="5" id="KW-1185">Reference proteome</keyword>
<evidence type="ECO:0000259" key="3">
    <source>
        <dbReference type="Pfam" id="PF08308"/>
    </source>
</evidence>
<dbReference type="STRING" id="319795.Dgeo_0597"/>
<dbReference type="Pfam" id="PF08308">
    <property type="entry name" value="PEGA"/>
    <property type="match status" value="1"/>
</dbReference>
<reference evidence="4" key="1">
    <citation type="submission" date="2006-04" db="EMBL/GenBank/DDBJ databases">
        <title>Complete sequence of chromosome of Deinococcus geothermalis DSM 11300.</title>
        <authorList>
            <consortium name="US DOE Joint Genome Institute"/>
            <person name="Copeland A."/>
            <person name="Lucas S."/>
            <person name="Lapidus A."/>
            <person name="Barry K."/>
            <person name="Detter J.C."/>
            <person name="Glavina del Rio T."/>
            <person name="Hammon N."/>
            <person name="Israni S."/>
            <person name="Dalin E."/>
            <person name="Tice H."/>
            <person name="Pitluck S."/>
            <person name="Brettin T."/>
            <person name="Bruce D."/>
            <person name="Han C."/>
            <person name="Tapia R."/>
            <person name="Saunders E."/>
            <person name="Gilna P."/>
            <person name="Schmutz J."/>
            <person name="Larimer F."/>
            <person name="Land M."/>
            <person name="Hauser L."/>
            <person name="Kyrpides N."/>
            <person name="Kim E."/>
            <person name="Daly M.J."/>
            <person name="Fredrickson J.K."/>
            <person name="Makarova K.S."/>
            <person name="Gaidamakova E.K."/>
            <person name="Zhai M."/>
            <person name="Richardson P."/>
        </authorList>
    </citation>
    <scope>NUCLEOTIDE SEQUENCE</scope>
    <source>
        <strain evidence="4">DSM 11300</strain>
    </source>
</reference>
<feature type="transmembrane region" description="Helical" evidence="2">
    <location>
        <begin position="285"/>
        <end position="305"/>
    </location>
</feature>
<evidence type="ECO:0000256" key="1">
    <source>
        <dbReference type="SAM" id="MobiDB-lite"/>
    </source>
</evidence>
<accession>Q1J0T5</accession>
<dbReference type="eggNOG" id="COG0515">
    <property type="taxonomic scope" value="Bacteria"/>
</dbReference>
<name>Q1J0T5_DEIGD</name>
<dbReference type="InterPro" id="IPR013229">
    <property type="entry name" value="PEGA"/>
</dbReference>
<dbReference type="AlphaFoldDB" id="Q1J0T5"/>
<feature type="region of interest" description="Disordered" evidence="1">
    <location>
        <begin position="165"/>
        <end position="184"/>
    </location>
</feature>
<sequence length="403" mass="41762">MAARDLTGDRPAGAVRTLRATDRLTGIPVLLHVLPHAVPLPELPQDPALLLPSEGGIDGDTAYVVTELPPHALPATDPVLAARGGLAALAALHEAGLTHGGVDAAQLWSVDGRVALAGAGLPWGGEATPAGDLRDLLRTLETLGGVPPALREVPDEATARDLLARLDVPVQEPEKGRAAPDWAAASASPLPTSLVAIASSAEPVRTDSADEQAPAPQASEAEPPSKAAEVAPLPPTARSIPTERVPARRVAGDPVRITWDANGTRRVIKSGRDEVPRRPGWRRPVLTLFLLLLIVLLLFAGWRAWRSSTVPVSASASQTPSAACCDVRFTVQGTPAAPVRLSLVSAPAGVKVDPDRVVGQAPGTVHLPQPGTYTLRVAAEGYTPGMVTVKVPSAVPVQITLTP</sequence>
<feature type="domain" description="PEGA" evidence="3">
    <location>
        <begin position="341"/>
        <end position="401"/>
    </location>
</feature>
<keyword evidence="2" id="KW-0812">Transmembrane</keyword>
<gene>
    <name evidence="4" type="ordered locus">Dgeo_0597</name>
</gene>
<organism evidence="4 5">
    <name type="scientific">Deinococcus geothermalis (strain DSM 11300 / CIP 105573 / AG-3a)</name>
    <dbReference type="NCBI Taxonomy" id="319795"/>
    <lineage>
        <taxon>Bacteria</taxon>
        <taxon>Thermotogati</taxon>
        <taxon>Deinococcota</taxon>
        <taxon>Deinococci</taxon>
        <taxon>Deinococcales</taxon>
        <taxon>Deinococcaceae</taxon>
        <taxon>Deinococcus</taxon>
    </lineage>
</organism>
<dbReference type="HOGENOM" id="CLU_035487_0_0_0"/>
<keyword evidence="2" id="KW-1133">Transmembrane helix</keyword>
<protein>
    <submittedName>
        <fullName evidence="4">Pre-peptidace domain-containing protein</fullName>
    </submittedName>
</protein>
<feature type="region of interest" description="Disordered" evidence="1">
    <location>
        <begin position="201"/>
        <end position="246"/>
    </location>
</feature>